<evidence type="ECO:0000256" key="1">
    <source>
        <dbReference type="SAM" id="SignalP"/>
    </source>
</evidence>
<evidence type="ECO:0000313" key="3">
    <source>
        <dbReference type="Proteomes" id="UP000008152"/>
    </source>
</evidence>
<dbReference type="AlphaFoldDB" id="A7N372"/>
<protein>
    <recommendedName>
        <fullName evidence="4">BspA family leucine-rich repeat surface protein</fullName>
    </recommendedName>
</protein>
<dbReference type="InterPro" id="IPR005046">
    <property type="entry name" value="DUF285"/>
</dbReference>
<proteinExistence type="predicted"/>
<dbReference type="PATRIC" id="fig|338187.25.peg.5148"/>
<dbReference type="Pfam" id="PF03382">
    <property type="entry name" value="DUF285"/>
    <property type="match status" value="1"/>
</dbReference>
<feature type="chain" id="PRO_5002710770" description="BspA family leucine-rich repeat surface protein" evidence="1">
    <location>
        <begin position="23"/>
        <end position="158"/>
    </location>
</feature>
<keyword evidence="1" id="KW-0732">Signal</keyword>
<gene>
    <name evidence="2" type="ordered locus">VIBHAR_05064</name>
</gene>
<dbReference type="NCBIfam" id="TIGR02167">
    <property type="entry name" value="Liste_lipo_26"/>
    <property type="match status" value="1"/>
</dbReference>
<dbReference type="Proteomes" id="UP000008152">
    <property type="component" value="Chromosome II"/>
</dbReference>
<feature type="signal peptide" evidence="1">
    <location>
        <begin position="1"/>
        <end position="22"/>
    </location>
</feature>
<dbReference type="EMBL" id="CP000790">
    <property type="protein sequence ID" value="ABU72971.1"/>
    <property type="molecule type" value="Genomic_DNA"/>
</dbReference>
<accession>A7N372</accession>
<evidence type="ECO:0008006" key="4">
    <source>
        <dbReference type="Google" id="ProtNLM"/>
    </source>
</evidence>
<dbReference type="InterPro" id="IPR011889">
    <property type="entry name" value="Liste_lipo_26"/>
</dbReference>
<reference evidence="2 3" key="1">
    <citation type="submission" date="2007-08" db="EMBL/GenBank/DDBJ databases">
        <authorList>
            <consortium name="The Vibrio harveyi Genome Sequencing Project"/>
            <person name="Bassler B."/>
            <person name="Clifton S.W."/>
            <person name="Fulton L."/>
            <person name="Delehaunty K."/>
            <person name="Fronick C."/>
            <person name="Harrison M."/>
            <person name="Markivic C."/>
            <person name="Fulton R."/>
            <person name="Tin-Wollam A.-M."/>
            <person name="Shah N."/>
            <person name="Pepin K."/>
            <person name="Nash W."/>
            <person name="Thiruvilangam P."/>
            <person name="Bhonagiri V."/>
            <person name="Waters C."/>
            <person name="Tu K.C."/>
            <person name="Irgon J."/>
            <person name="Wilson R.K."/>
        </authorList>
    </citation>
    <scope>NUCLEOTIDE SEQUENCE [LARGE SCALE GENOMIC DNA]</scope>
    <source>
        <strain evidence="3">ATCC BAA-1116 / BB120</strain>
    </source>
</reference>
<evidence type="ECO:0000313" key="2">
    <source>
        <dbReference type="EMBL" id="ABU72971.1"/>
    </source>
</evidence>
<name>A7N372_VIBC1</name>
<organism evidence="2 3">
    <name type="scientific">Vibrio campbellii (strain ATCC BAA-1116)</name>
    <dbReference type="NCBI Taxonomy" id="2902295"/>
    <lineage>
        <taxon>Bacteria</taxon>
        <taxon>Pseudomonadati</taxon>
        <taxon>Pseudomonadota</taxon>
        <taxon>Gammaproteobacteria</taxon>
        <taxon>Vibrionales</taxon>
        <taxon>Vibrionaceae</taxon>
        <taxon>Vibrio</taxon>
    </lineage>
</organism>
<sequence length="158" mass="17785">MKRTITSLLVGAAALASQTAFAADISVKCPDQAVNSVMLENGKVYVVVDDTLIKNKTLLDNLEQGSIRFCTTQVTDMSLVFRERESFNADISDWDTSNVTDMEAMFFRAKAFDQDIGYWDTSNVSLMDEIFRGASTFNQNIGYWDTSKVSSMRYTRDH</sequence>
<dbReference type="KEGG" id="vha:VIBHAR_05064"/>